<accession>M1YYZ9</accession>
<dbReference type="RefSeq" id="WP_005009140.1">
    <property type="nucleotide sequence ID" value="NZ_HG422173.1"/>
</dbReference>
<dbReference type="OrthoDB" id="9762302at2"/>
<evidence type="ECO:0000313" key="4">
    <source>
        <dbReference type="EMBL" id="CCQ90953.1"/>
    </source>
</evidence>
<dbReference type="PANTHER" id="PTHR12283:SF6">
    <property type="entry name" value="GLUTAMINYL-PEPTIDE CYCLOTRANSFERASE-RELATED"/>
    <property type="match status" value="1"/>
</dbReference>
<name>M1YYZ9_NITG3</name>
<evidence type="ECO:0000313" key="5">
    <source>
        <dbReference type="Proteomes" id="UP000011704"/>
    </source>
</evidence>
<dbReference type="Pfam" id="PF04389">
    <property type="entry name" value="Peptidase_M28"/>
    <property type="match status" value="1"/>
</dbReference>
<evidence type="ECO:0000256" key="2">
    <source>
        <dbReference type="ARBA" id="ARBA00023315"/>
    </source>
</evidence>
<dbReference type="SUPFAM" id="SSF53187">
    <property type="entry name" value="Zn-dependent exopeptidases"/>
    <property type="match status" value="1"/>
</dbReference>
<dbReference type="PANTHER" id="PTHR12283">
    <property type="entry name" value="GLUTAMINYL-PEPTIDE CYCLOTRANSFERASE"/>
    <property type="match status" value="1"/>
</dbReference>
<dbReference type="EMBL" id="CAQJ01000056">
    <property type="protein sequence ID" value="CCQ90953.1"/>
    <property type="molecule type" value="Genomic_DNA"/>
</dbReference>
<dbReference type="STRING" id="1266370.NITGR_500018"/>
<keyword evidence="2" id="KW-0012">Acyltransferase</keyword>
<reference evidence="4 5" key="1">
    <citation type="journal article" date="2013" name="Front. Microbiol.">
        <title>The genome of Nitrospina gracilis illuminates the metabolism and evolution of the major marine nitrite oxidizer.</title>
        <authorList>
            <person name="Luecker S."/>
            <person name="Nowka B."/>
            <person name="Rattei T."/>
            <person name="Spieck E."/>
            <person name="and Daims H."/>
        </authorList>
    </citation>
    <scope>NUCLEOTIDE SEQUENCE [LARGE SCALE GENOMIC DNA]</scope>
    <source>
        <strain evidence="4 5">3/211</strain>
    </source>
</reference>
<feature type="domain" description="Peptidase M28" evidence="3">
    <location>
        <begin position="97"/>
        <end position="302"/>
    </location>
</feature>
<dbReference type="Gene3D" id="3.40.630.10">
    <property type="entry name" value="Zn peptidases"/>
    <property type="match status" value="1"/>
</dbReference>
<dbReference type="InParanoid" id="M1YYZ9"/>
<evidence type="ECO:0000256" key="1">
    <source>
        <dbReference type="ARBA" id="ARBA00022679"/>
    </source>
</evidence>
<keyword evidence="5" id="KW-1185">Reference proteome</keyword>
<sequence>MRRSLWVGGFFMLIMAILPARLPGESDPVQKYRSILWDHLTALCDLGPRYPGSEGHAKTRAYIRNVAERYADSWKEQAFVARVGYAEELPLYNYELTFKGTGDKPPILLGAHYDTRPFADEESNSQKEARPIVGANDGGSGTAVLLAMAQYFHENPPERTVQLVFFDGEDWGRKGSDEYFLGSSYYAEQLKKEDKSTWPARVLVVDMVAQKNLKIFKEQYSFRSSPSFIEFVFDTAKELGVDQFVPMLRYSVRDDHLPFIYMKIPSVLLIDFDYPHWHTLEDTLDKCSADSMLAVFRVVLETVRRV</sequence>
<dbReference type="Proteomes" id="UP000011704">
    <property type="component" value="Unassembled WGS sequence"/>
</dbReference>
<dbReference type="HOGENOM" id="CLU_045003_2_1_0"/>
<comment type="caution">
    <text evidence="4">The sequence shown here is derived from an EMBL/GenBank/DDBJ whole genome shotgun (WGS) entry which is preliminary data.</text>
</comment>
<proteinExistence type="predicted"/>
<organism evidence="4 5">
    <name type="scientific">Nitrospina gracilis (strain 3/211)</name>
    <dbReference type="NCBI Taxonomy" id="1266370"/>
    <lineage>
        <taxon>Bacteria</taxon>
        <taxon>Pseudomonadati</taxon>
        <taxon>Nitrospinota/Tectimicrobiota group</taxon>
        <taxon>Nitrospinota</taxon>
        <taxon>Nitrospinia</taxon>
        <taxon>Nitrospinales</taxon>
        <taxon>Nitrospinaceae</taxon>
        <taxon>Nitrospina</taxon>
    </lineage>
</organism>
<keyword evidence="1" id="KW-0808">Transferase</keyword>
<dbReference type="InterPro" id="IPR040234">
    <property type="entry name" value="QC/QCL"/>
</dbReference>
<dbReference type="InterPro" id="IPR007484">
    <property type="entry name" value="Peptidase_M28"/>
</dbReference>
<dbReference type="GO" id="GO:0016603">
    <property type="term" value="F:glutaminyl-peptide cyclotransferase activity"/>
    <property type="evidence" value="ECO:0007669"/>
    <property type="project" value="TreeGrafter"/>
</dbReference>
<protein>
    <recommendedName>
        <fullName evidence="3">Peptidase M28 domain-containing protein</fullName>
    </recommendedName>
</protein>
<evidence type="ECO:0000259" key="3">
    <source>
        <dbReference type="Pfam" id="PF04389"/>
    </source>
</evidence>
<gene>
    <name evidence="4" type="ORF">NITGR_500018</name>
</gene>
<dbReference type="GO" id="GO:0008270">
    <property type="term" value="F:zinc ion binding"/>
    <property type="evidence" value="ECO:0007669"/>
    <property type="project" value="TreeGrafter"/>
</dbReference>
<dbReference type="AlphaFoldDB" id="M1YYZ9"/>